<evidence type="ECO:0000313" key="3">
    <source>
        <dbReference type="Proteomes" id="UP000764837"/>
    </source>
</evidence>
<dbReference type="RefSeq" id="WP_204944672.1">
    <property type="nucleotide sequence ID" value="NZ_JAFBBP010000001.1"/>
</dbReference>
<feature type="compositionally biased region" description="Basic residues" evidence="1">
    <location>
        <begin position="23"/>
        <end position="37"/>
    </location>
</feature>
<feature type="compositionally biased region" description="Basic and acidic residues" evidence="1">
    <location>
        <begin position="38"/>
        <end position="47"/>
    </location>
</feature>
<accession>A0ABS2M0Q6</accession>
<dbReference type="Proteomes" id="UP000764837">
    <property type="component" value="Unassembled WGS sequence"/>
</dbReference>
<proteinExistence type="predicted"/>
<name>A0ABS2M0Q6_9ACTN</name>
<sequence>MTSGRISSWGTRRHFGDDVKPLGRAKRDRKQIKINRRLRPDWAKLDKNTPLPVDPYPKQPDAPAMAA</sequence>
<keyword evidence="3" id="KW-1185">Reference proteome</keyword>
<evidence type="ECO:0000256" key="1">
    <source>
        <dbReference type="SAM" id="MobiDB-lite"/>
    </source>
</evidence>
<dbReference type="EMBL" id="JAFBBP010000001">
    <property type="protein sequence ID" value="MBM7494024.1"/>
    <property type="molecule type" value="Genomic_DNA"/>
</dbReference>
<organism evidence="2 3">
    <name type="scientific">Micromonospora luteifusca</name>
    <dbReference type="NCBI Taxonomy" id="709860"/>
    <lineage>
        <taxon>Bacteria</taxon>
        <taxon>Bacillati</taxon>
        <taxon>Actinomycetota</taxon>
        <taxon>Actinomycetes</taxon>
        <taxon>Micromonosporales</taxon>
        <taxon>Micromonosporaceae</taxon>
        <taxon>Micromonospora</taxon>
    </lineage>
</organism>
<feature type="compositionally biased region" description="Polar residues" evidence="1">
    <location>
        <begin position="1"/>
        <end position="10"/>
    </location>
</feature>
<gene>
    <name evidence="2" type="ORF">JOD64_005246</name>
</gene>
<reference evidence="2 3" key="1">
    <citation type="submission" date="2021-01" db="EMBL/GenBank/DDBJ databases">
        <title>Sequencing the genomes of 1000 actinobacteria strains.</title>
        <authorList>
            <person name="Klenk H.-P."/>
        </authorList>
    </citation>
    <scope>NUCLEOTIDE SEQUENCE [LARGE SCALE GENOMIC DNA]</scope>
    <source>
        <strain evidence="2 3">DSM 100204</strain>
    </source>
</reference>
<evidence type="ECO:0000313" key="2">
    <source>
        <dbReference type="EMBL" id="MBM7494024.1"/>
    </source>
</evidence>
<feature type="region of interest" description="Disordered" evidence="1">
    <location>
        <begin position="1"/>
        <end position="67"/>
    </location>
</feature>
<comment type="caution">
    <text evidence="2">The sequence shown here is derived from an EMBL/GenBank/DDBJ whole genome shotgun (WGS) entry which is preliminary data.</text>
</comment>
<protein>
    <submittedName>
        <fullName evidence="2">Uncharacterized protein</fullName>
    </submittedName>
</protein>